<protein>
    <submittedName>
        <fullName evidence="2">Uncharacterized protein</fullName>
    </submittedName>
</protein>
<dbReference type="RefSeq" id="WP_206010353.1">
    <property type="nucleotide sequence ID" value="NZ_CP070619.1"/>
</dbReference>
<sequence>MKHKFVGAMLCASSAVAIAVSGAGVANAGTYLSGDGTYRVGYDPQDLQPGLWSSSGGSTCYWERTASDSSILENSFGEGSQTIEIKPGDTRFTTNRCGGWRRADPVPNPIPGLPPIEAVDYRNMTTFGLGAGIGSAAVGSAAMPSILGVLLMAGSSGS</sequence>
<name>A0A974ZX94_9NOCA</name>
<reference evidence="2 3" key="1">
    <citation type="journal article" date="2021" name="Microbiol. Resour. Announc.">
        <title>Complete Genome Sequences of Two Rhodococcus sp. Strains with Large and Linear Chromosomes, Isolated from Apple Rhizosphere.</title>
        <authorList>
            <person name="Benning S."/>
            <person name="Brugnone N."/>
            <person name="Siani R."/>
            <person name="Kublik S."/>
            <person name="Schloter M."/>
            <person name="Rad V."/>
        </authorList>
    </citation>
    <scope>NUCLEOTIDE SEQUENCE [LARGE SCALE GENOMIC DNA]</scope>
    <source>
        <strain evidence="2 3">R79</strain>
    </source>
</reference>
<evidence type="ECO:0000313" key="2">
    <source>
        <dbReference type="EMBL" id="QSE93876.1"/>
    </source>
</evidence>
<keyword evidence="3" id="KW-1185">Reference proteome</keyword>
<keyword evidence="1" id="KW-0732">Signal</keyword>
<reference evidence="2 3" key="2">
    <citation type="journal article" date="2022" name="Arch. Microbiol.">
        <title>Rhodococcus pseudokoreensis sp. nov. isolated from the rhizosphere of young M26 apple rootstocks.</title>
        <authorList>
            <person name="Kampfer P."/>
            <person name="Glaeser S.P."/>
            <person name="Blom J."/>
            <person name="Wolf J."/>
            <person name="Benning S."/>
            <person name="Schloter M."/>
            <person name="Neumann-Schaal M."/>
        </authorList>
    </citation>
    <scope>NUCLEOTIDE SEQUENCE [LARGE SCALE GENOMIC DNA]</scope>
    <source>
        <strain evidence="2 3">R79</strain>
    </source>
</reference>
<dbReference type="EMBL" id="CP070619">
    <property type="protein sequence ID" value="QSE93876.1"/>
    <property type="molecule type" value="Genomic_DNA"/>
</dbReference>
<feature type="chain" id="PRO_5045899778" evidence="1">
    <location>
        <begin position="29"/>
        <end position="158"/>
    </location>
</feature>
<dbReference type="Proteomes" id="UP000662986">
    <property type="component" value="Chromosome"/>
</dbReference>
<organism evidence="2 3">
    <name type="scientific">Rhodococcus pseudokoreensis</name>
    <dbReference type="NCBI Taxonomy" id="2811421"/>
    <lineage>
        <taxon>Bacteria</taxon>
        <taxon>Bacillati</taxon>
        <taxon>Actinomycetota</taxon>
        <taxon>Actinomycetes</taxon>
        <taxon>Mycobacteriales</taxon>
        <taxon>Nocardiaceae</taxon>
        <taxon>Rhodococcus</taxon>
    </lineage>
</organism>
<evidence type="ECO:0000313" key="3">
    <source>
        <dbReference type="Proteomes" id="UP000662986"/>
    </source>
</evidence>
<proteinExistence type="predicted"/>
<feature type="signal peptide" evidence="1">
    <location>
        <begin position="1"/>
        <end position="28"/>
    </location>
</feature>
<gene>
    <name evidence="2" type="ORF">JWS13_37390</name>
</gene>
<accession>A0A974ZX94</accession>
<evidence type="ECO:0000256" key="1">
    <source>
        <dbReference type="SAM" id="SignalP"/>
    </source>
</evidence>